<proteinExistence type="predicted"/>
<evidence type="ECO:0000313" key="1">
    <source>
        <dbReference type="EMBL" id="KIG13907.1"/>
    </source>
</evidence>
<gene>
    <name evidence="1" type="ORF">DB30_07460</name>
</gene>
<dbReference type="EMBL" id="JMCC02000085">
    <property type="protein sequence ID" value="KIG13907.1"/>
    <property type="molecule type" value="Genomic_DNA"/>
</dbReference>
<reference evidence="1 2" key="1">
    <citation type="submission" date="2014-12" db="EMBL/GenBank/DDBJ databases">
        <title>Genome assembly of Enhygromyxa salina DSM 15201.</title>
        <authorList>
            <person name="Sharma G."/>
            <person name="Subramanian S."/>
        </authorList>
    </citation>
    <scope>NUCLEOTIDE SEQUENCE [LARGE SCALE GENOMIC DNA]</scope>
    <source>
        <strain evidence="1 2">DSM 15201</strain>
    </source>
</reference>
<evidence type="ECO:0000313" key="2">
    <source>
        <dbReference type="Proteomes" id="UP000031599"/>
    </source>
</evidence>
<sequence length="48" mass="4773">MLANIEVGVSTRDDHPSGVAVGTRGAAALGTVAGFALLRPGQPRASPM</sequence>
<dbReference type="Proteomes" id="UP000031599">
    <property type="component" value="Unassembled WGS sequence"/>
</dbReference>
<organism evidence="1 2">
    <name type="scientific">Enhygromyxa salina</name>
    <dbReference type="NCBI Taxonomy" id="215803"/>
    <lineage>
        <taxon>Bacteria</taxon>
        <taxon>Pseudomonadati</taxon>
        <taxon>Myxococcota</taxon>
        <taxon>Polyangia</taxon>
        <taxon>Nannocystales</taxon>
        <taxon>Nannocystaceae</taxon>
        <taxon>Enhygromyxa</taxon>
    </lineage>
</organism>
<accession>A0A0C2D179</accession>
<comment type="caution">
    <text evidence="1">The sequence shown here is derived from an EMBL/GenBank/DDBJ whole genome shotgun (WGS) entry which is preliminary data.</text>
</comment>
<dbReference type="AlphaFoldDB" id="A0A0C2D179"/>
<protein>
    <submittedName>
        <fullName evidence="1">Uncharacterized protein</fullName>
    </submittedName>
</protein>
<name>A0A0C2D179_9BACT</name>